<dbReference type="InterPro" id="IPR018728">
    <property type="entry name" value="DUF2268"/>
</dbReference>
<gene>
    <name evidence="2" type="ORF">FZC79_15565</name>
</gene>
<evidence type="ECO:0000313" key="3">
    <source>
        <dbReference type="Proteomes" id="UP000323317"/>
    </source>
</evidence>
<proteinExistence type="predicted"/>
<feature type="domain" description="DUF2268" evidence="1">
    <location>
        <begin position="119"/>
        <end position="307"/>
    </location>
</feature>
<dbReference type="Pfam" id="PF10026">
    <property type="entry name" value="DUF2268"/>
    <property type="match status" value="1"/>
</dbReference>
<accession>A0A5D4KBH1</accession>
<evidence type="ECO:0000313" key="2">
    <source>
        <dbReference type="EMBL" id="TYR74229.1"/>
    </source>
</evidence>
<dbReference type="Proteomes" id="UP000323317">
    <property type="component" value="Unassembled WGS sequence"/>
</dbReference>
<evidence type="ECO:0000259" key="1">
    <source>
        <dbReference type="Pfam" id="PF10026"/>
    </source>
</evidence>
<dbReference type="EMBL" id="VTEH01000013">
    <property type="protein sequence ID" value="TYR74229.1"/>
    <property type="molecule type" value="Genomic_DNA"/>
</dbReference>
<comment type="caution">
    <text evidence="2">The sequence shown here is derived from an EMBL/GenBank/DDBJ whole genome shotgun (WGS) entry which is preliminary data.</text>
</comment>
<dbReference type="RefSeq" id="WP_148947715.1">
    <property type="nucleotide sequence ID" value="NZ_VTEH01000013.1"/>
</dbReference>
<dbReference type="AlphaFoldDB" id="A0A5D4KBH1"/>
<dbReference type="PROSITE" id="PS51257">
    <property type="entry name" value="PROKAR_LIPOPROTEIN"/>
    <property type="match status" value="1"/>
</dbReference>
<reference evidence="2 3" key="1">
    <citation type="submission" date="2019-08" db="EMBL/GenBank/DDBJ databases">
        <title>Bacillus genomes from the desert of Cuatro Cienegas, Coahuila.</title>
        <authorList>
            <person name="Olmedo-Alvarez G."/>
        </authorList>
    </citation>
    <scope>NUCLEOTIDE SEQUENCE [LARGE SCALE GENOMIC DNA]</scope>
    <source>
        <strain evidence="2 3">CH40_1T</strain>
    </source>
</reference>
<name>A0A5D4KBH1_9BACI</name>
<sequence length="317" mass="35603">MAKTINLFAVMIIILVGCSNEEAVPAQSKVNILKEGQAFNLVPLYEEVLDYANSVEEQSGLTAGEYYTRVTQPFLDYASSENSSLKGGIDYSSYFYPTKKPEALAETARELLKLQEDINKAIEDSLGKSANSLPGGKKTIFIKPAAPEDTFTKYMKGVGAVTLSKDAILLILSPSYEEEMLKYVVAHEYYHSVLMEKDDEAGFTLLEGIIFEGKAESFASRLYPKVKAPWTEPLTTEEENTVLNVLKENMESTSIELYNEFHEGNFTKGLPIWSNYKIGYKIMESFLAEHPDMTVKEWTMAEETKIVKNSSFSYLLQ</sequence>
<protein>
    <recommendedName>
        <fullName evidence="1">DUF2268 domain-containing protein</fullName>
    </recommendedName>
</protein>
<organism evidence="2 3">
    <name type="scientific">Rossellomorea vietnamensis</name>
    <dbReference type="NCBI Taxonomy" id="218284"/>
    <lineage>
        <taxon>Bacteria</taxon>
        <taxon>Bacillati</taxon>
        <taxon>Bacillota</taxon>
        <taxon>Bacilli</taxon>
        <taxon>Bacillales</taxon>
        <taxon>Bacillaceae</taxon>
        <taxon>Rossellomorea</taxon>
    </lineage>
</organism>